<comment type="caution">
    <text evidence="2">The sequence shown here is derived from an EMBL/GenBank/DDBJ whole genome shotgun (WGS) entry which is preliminary data.</text>
</comment>
<evidence type="ECO:0000256" key="1">
    <source>
        <dbReference type="SAM" id="MobiDB-lite"/>
    </source>
</evidence>
<feature type="region of interest" description="Disordered" evidence="1">
    <location>
        <begin position="1"/>
        <end position="47"/>
    </location>
</feature>
<proteinExistence type="predicted"/>
<accession>A0A930Y929</accession>
<gene>
    <name evidence="2" type="ORF">INT80_13395</name>
</gene>
<feature type="compositionally biased region" description="Basic and acidic residues" evidence="1">
    <location>
        <begin position="1"/>
        <end position="25"/>
    </location>
</feature>
<sequence>MAAVSKEVKIETRKTRVIDTNAAEKKRQKQRQQKSTPRSGSKSEKRS</sequence>
<protein>
    <submittedName>
        <fullName evidence="2">Uncharacterized protein</fullName>
    </submittedName>
</protein>
<organism evidence="2">
    <name type="scientific">Gallibacterium anatis</name>
    <dbReference type="NCBI Taxonomy" id="750"/>
    <lineage>
        <taxon>Bacteria</taxon>
        <taxon>Pseudomonadati</taxon>
        <taxon>Pseudomonadota</taxon>
        <taxon>Gammaproteobacteria</taxon>
        <taxon>Pasteurellales</taxon>
        <taxon>Pasteurellaceae</taxon>
        <taxon>Gallibacterium</taxon>
    </lineage>
</organism>
<dbReference type="EMBL" id="JADION010000047">
    <property type="protein sequence ID" value="MBF4103042.1"/>
    <property type="molecule type" value="Genomic_DNA"/>
</dbReference>
<reference evidence="2" key="1">
    <citation type="submission" date="2020-11" db="EMBL/GenBank/DDBJ databases">
        <title>Gallibacterium anatis 1637, full genome, WGS.</title>
        <authorList>
            <person name="Laishevtcev A.I."/>
            <person name="Yakimova E.A."/>
            <person name="Petkovich D."/>
            <person name="Stepanova T.V."/>
            <person name="Kalendr R.S."/>
            <person name="Rubalsky E.O."/>
            <person name="Zulkarneev E.R."/>
            <person name="Aleshkin A.V."/>
        </authorList>
    </citation>
    <scope>NUCLEOTIDE SEQUENCE</scope>
    <source>
        <strain evidence="2">1637</strain>
    </source>
</reference>
<name>A0A930Y929_9PAST</name>
<dbReference type="AlphaFoldDB" id="A0A930Y929"/>
<evidence type="ECO:0000313" key="2">
    <source>
        <dbReference type="EMBL" id="MBF4103042.1"/>
    </source>
</evidence>